<dbReference type="InterPro" id="IPR016024">
    <property type="entry name" value="ARM-type_fold"/>
</dbReference>
<name>A0ABP0ME79_9DINO</name>
<protein>
    <recommendedName>
        <fullName evidence="9">AP-1 complex subunit gamma</fullName>
    </recommendedName>
</protein>
<dbReference type="InterPro" id="IPR013041">
    <property type="entry name" value="Clathrin_app_Ig-like_sf"/>
</dbReference>
<accession>A0ABP0ME79</accession>
<dbReference type="InterPro" id="IPR002553">
    <property type="entry name" value="Clathrin/coatomer_adapt-like_N"/>
</dbReference>
<keyword evidence="4 9" id="KW-0813">Transport</keyword>
<evidence type="ECO:0000313" key="14">
    <source>
        <dbReference type="Proteomes" id="UP001642484"/>
    </source>
</evidence>
<comment type="similarity">
    <text evidence="3 9">Belongs to the adaptor complexes large subunit family.</text>
</comment>
<sequence length="807" mass="89169">MSIKLRELIRSIRACKTAAEERAVVARECALIRTAFKEDDNQFRHRNVAKLLFIHMMGYPTHFGQMECLKLIASSKFPEKRVGYLGLTQLLDENTEVLMLVTNSIKNDMSNDNQYVNGLALCALGNIGSNEMCRALAREVENMMASPNPYIRKKAALCAMRIVRKVDEIEDKFNSKIGNLLEDRNHGVLLAGCSLLTALLEVNPSYMKEFRRYVPSLVRALRNMVTSGYTNAAEYDIAGITDPFLQAKILRLLRLFGERSADATDEMNDILAQVATNTEGTKNTGNAILYECVLTIMSIEAESGLRVLGINILGRFLLSRDNNIRYVALATLQRVVNVDQQVMQRHRNTIIDCLKDADISIRKRALDVTYSLVDEANIKSMTKELLNYLLVAEPDFKEELCSKICMAVEKFSPNRRWQIDTLIKVMCLGGNFVKEQQREKFCRVVAATPELHSYTVIKLYFNMKESLSQEALVHVGVWCLGEFGDHLVSGKAVGPDSQPIHVTPGDVLDLLYDVVRKPPTGEKAPATHCLVTAALIKLVTRCPSEFEKIRKLLRRFDCSLHVDLQQRSCEFLELLGSDWDSHRAGILDRMPVPEKEIGGAETRVVGDASIDEVPTNTSKGKPGKSDLLDLNDLLDAPREQQAPANQAPPPSSGGDLLDLLDAAPAANPPAPQATPEGFLDIFSGTPAASQEAPPMVAFEKNGLKVTFFPRKEADGSVTVLARFANTLSVPMTNFVFEAAVPKYVTLSIQPATGQVLPPQTDLVTQTMSCVNSTNGEKGLLMKLRIGYVCNGAPVQEMGQVGGFPPGF</sequence>
<feature type="compositionally biased region" description="Low complexity" evidence="10">
    <location>
        <begin position="652"/>
        <end position="665"/>
    </location>
</feature>
<keyword evidence="7 9" id="KW-0472">Membrane</keyword>
<evidence type="ECO:0000256" key="10">
    <source>
        <dbReference type="SAM" id="MobiDB-lite"/>
    </source>
</evidence>
<dbReference type="InterPro" id="IPR008153">
    <property type="entry name" value="GAE_dom"/>
</dbReference>
<organism evidence="12 14">
    <name type="scientific">Durusdinium trenchii</name>
    <dbReference type="NCBI Taxonomy" id="1381693"/>
    <lineage>
        <taxon>Eukaryota</taxon>
        <taxon>Sar</taxon>
        <taxon>Alveolata</taxon>
        <taxon>Dinophyceae</taxon>
        <taxon>Suessiales</taxon>
        <taxon>Symbiodiniaceae</taxon>
        <taxon>Durusdinium</taxon>
    </lineage>
</organism>
<dbReference type="EMBL" id="CAXAMN010022729">
    <property type="protein sequence ID" value="CAK9072335.1"/>
    <property type="molecule type" value="Genomic_DNA"/>
</dbReference>
<keyword evidence="5 9" id="KW-0653">Protein transport</keyword>
<dbReference type="InterPro" id="IPR011989">
    <property type="entry name" value="ARM-like"/>
</dbReference>
<feature type="compositionally biased region" description="Low complexity" evidence="10">
    <location>
        <begin position="628"/>
        <end position="645"/>
    </location>
</feature>
<evidence type="ECO:0000256" key="7">
    <source>
        <dbReference type="ARBA" id="ARBA00023136"/>
    </source>
</evidence>
<dbReference type="Gene3D" id="2.60.40.1230">
    <property type="match status" value="1"/>
</dbReference>
<evidence type="ECO:0000256" key="5">
    <source>
        <dbReference type="ARBA" id="ARBA00022927"/>
    </source>
</evidence>
<comment type="subcellular location">
    <subcellularLocation>
        <location evidence="1">Cytoplasmic vesicle membrane</location>
    </subcellularLocation>
    <subcellularLocation>
        <location evidence="2">Golgi apparatus</location>
    </subcellularLocation>
</comment>
<dbReference type="Gene3D" id="1.25.10.10">
    <property type="entry name" value="Leucine-rich Repeat Variant"/>
    <property type="match status" value="1"/>
</dbReference>
<dbReference type="InterPro" id="IPR008152">
    <property type="entry name" value="Clathrin_a/b/g-adaptin_app_Ig"/>
</dbReference>
<evidence type="ECO:0000256" key="9">
    <source>
        <dbReference type="PIRNR" id="PIRNR037094"/>
    </source>
</evidence>
<evidence type="ECO:0000256" key="1">
    <source>
        <dbReference type="ARBA" id="ARBA00004156"/>
    </source>
</evidence>
<dbReference type="SMART" id="SM00809">
    <property type="entry name" value="Alpha_adaptinC2"/>
    <property type="match status" value="1"/>
</dbReference>
<dbReference type="PIRSF" id="PIRSF037094">
    <property type="entry name" value="AP1_complex_gamma"/>
    <property type="match status" value="1"/>
</dbReference>
<evidence type="ECO:0000259" key="11">
    <source>
        <dbReference type="PROSITE" id="PS50180"/>
    </source>
</evidence>
<dbReference type="Pfam" id="PF02883">
    <property type="entry name" value="Alpha_adaptinC2"/>
    <property type="match status" value="1"/>
</dbReference>
<evidence type="ECO:0000313" key="12">
    <source>
        <dbReference type="EMBL" id="CAK9049816.1"/>
    </source>
</evidence>
<keyword evidence="14" id="KW-1185">Reference proteome</keyword>
<feature type="region of interest" description="Disordered" evidence="10">
    <location>
        <begin position="597"/>
        <end position="685"/>
    </location>
</feature>
<evidence type="ECO:0000256" key="4">
    <source>
        <dbReference type="ARBA" id="ARBA00022448"/>
    </source>
</evidence>
<dbReference type="InterPro" id="IPR050840">
    <property type="entry name" value="Adaptor_Complx_Large_Subunit"/>
</dbReference>
<dbReference type="Proteomes" id="UP001642484">
    <property type="component" value="Unassembled WGS sequence"/>
</dbReference>
<keyword evidence="6 9" id="KW-0333">Golgi apparatus</keyword>
<reference evidence="12 14" key="1">
    <citation type="submission" date="2024-02" db="EMBL/GenBank/DDBJ databases">
        <authorList>
            <person name="Chen Y."/>
            <person name="Shah S."/>
            <person name="Dougan E. K."/>
            <person name="Thang M."/>
            <person name="Chan C."/>
        </authorList>
    </citation>
    <scope>NUCLEOTIDE SEQUENCE [LARGE SCALE GENOMIC DNA]</scope>
</reference>
<evidence type="ECO:0000256" key="3">
    <source>
        <dbReference type="ARBA" id="ARBA00006613"/>
    </source>
</evidence>
<keyword evidence="8 9" id="KW-0968">Cytoplasmic vesicle</keyword>
<dbReference type="InterPro" id="IPR017107">
    <property type="entry name" value="AP1_complex_gsu"/>
</dbReference>
<proteinExistence type="inferred from homology"/>
<comment type="caution">
    <text evidence="12">The sequence shown here is derived from an EMBL/GenBank/DDBJ whole genome shotgun (WGS) entry which is preliminary data.</text>
</comment>
<evidence type="ECO:0000256" key="6">
    <source>
        <dbReference type="ARBA" id="ARBA00023034"/>
    </source>
</evidence>
<feature type="domain" description="GAE" evidence="11">
    <location>
        <begin position="690"/>
        <end position="804"/>
    </location>
</feature>
<evidence type="ECO:0000313" key="13">
    <source>
        <dbReference type="EMBL" id="CAK9072335.1"/>
    </source>
</evidence>
<evidence type="ECO:0000256" key="2">
    <source>
        <dbReference type="ARBA" id="ARBA00004555"/>
    </source>
</evidence>
<evidence type="ECO:0000256" key="8">
    <source>
        <dbReference type="ARBA" id="ARBA00023329"/>
    </source>
</evidence>
<dbReference type="PROSITE" id="PS50180">
    <property type="entry name" value="GAE"/>
    <property type="match status" value="1"/>
</dbReference>
<gene>
    <name evidence="12" type="ORF">CCMP2556_LOCUS25452</name>
    <name evidence="13" type="ORF">CCMP2556_LOCUS35584</name>
</gene>
<dbReference type="Pfam" id="PF01602">
    <property type="entry name" value="Adaptin_N"/>
    <property type="match status" value="1"/>
</dbReference>
<dbReference type="PANTHER" id="PTHR22780">
    <property type="entry name" value="ADAPTIN, ALPHA/GAMMA/EPSILON"/>
    <property type="match status" value="1"/>
</dbReference>
<dbReference type="SUPFAM" id="SSF49348">
    <property type="entry name" value="Clathrin adaptor appendage domain"/>
    <property type="match status" value="1"/>
</dbReference>
<dbReference type="EMBL" id="CAXAMN010017113">
    <property type="protein sequence ID" value="CAK9049816.1"/>
    <property type="molecule type" value="Genomic_DNA"/>
</dbReference>
<dbReference type="SUPFAM" id="SSF48371">
    <property type="entry name" value="ARM repeat"/>
    <property type="match status" value="1"/>
</dbReference>